<keyword evidence="3" id="KW-1185">Reference proteome</keyword>
<reference evidence="2 3" key="1">
    <citation type="submission" date="2016-01" db="EMBL/GenBank/DDBJ databases">
        <title>Amycolatopsis coloradensis genome sequencing and assembly.</title>
        <authorList>
            <person name="Mayilraj S."/>
        </authorList>
    </citation>
    <scope>NUCLEOTIDE SEQUENCE [LARGE SCALE GENOMIC DNA]</scope>
    <source>
        <strain evidence="2 3">DSM 44225</strain>
    </source>
</reference>
<organism evidence="2 3">
    <name type="scientific">Amycolatopsis coloradensis</name>
    <dbReference type="NCBI Taxonomy" id="76021"/>
    <lineage>
        <taxon>Bacteria</taxon>
        <taxon>Bacillati</taxon>
        <taxon>Actinomycetota</taxon>
        <taxon>Actinomycetes</taxon>
        <taxon>Pseudonocardiales</taxon>
        <taxon>Pseudonocardiaceae</taxon>
        <taxon>Amycolatopsis</taxon>
    </lineage>
</organism>
<accession>A0A1R0KU92</accession>
<sequence length="218" mass="23919">MRTKHTDGWAEAVELEHDLALGVEPEAITPPPTLPTGRDDGERVLAEFSRARQVHLRYERFESRDVLHVPDGPSFVVGSPGFVATAIVGTALRRARQRGKARAMAAPQWHEHNLDVTVVTTHRLWCHVDGIWANFNFDEISGVELTASIPALTLAFRSTTPLRISGKWAPWIAVASAYGAFGHQARQLPALAPLRSASRTATAATTDAAVHVRDRGRR</sequence>
<dbReference type="EMBL" id="MQUQ01000007">
    <property type="protein sequence ID" value="OLZ51655.1"/>
    <property type="molecule type" value="Genomic_DNA"/>
</dbReference>
<dbReference type="Proteomes" id="UP000187486">
    <property type="component" value="Unassembled WGS sequence"/>
</dbReference>
<keyword evidence="1" id="KW-0812">Transmembrane</keyword>
<evidence type="ECO:0000313" key="2">
    <source>
        <dbReference type="EMBL" id="OLZ51655.1"/>
    </source>
</evidence>
<protein>
    <submittedName>
        <fullName evidence="2">Uncharacterized protein</fullName>
    </submittedName>
</protein>
<name>A0A1R0KU92_9PSEU</name>
<proteinExistence type="predicted"/>
<dbReference type="RefSeq" id="WP_076161247.1">
    <property type="nucleotide sequence ID" value="NZ_MQUQ01000007.1"/>
</dbReference>
<gene>
    <name evidence="2" type="ORF">BS329_15425</name>
</gene>
<feature type="transmembrane region" description="Helical" evidence="1">
    <location>
        <begin position="74"/>
        <end position="92"/>
    </location>
</feature>
<dbReference type="AlphaFoldDB" id="A0A1R0KU92"/>
<evidence type="ECO:0000313" key="3">
    <source>
        <dbReference type="Proteomes" id="UP000187486"/>
    </source>
</evidence>
<evidence type="ECO:0000256" key="1">
    <source>
        <dbReference type="SAM" id="Phobius"/>
    </source>
</evidence>
<comment type="caution">
    <text evidence="2">The sequence shown here is derived from an EMBL/GenBank/DDBJ whole genome shotgun (WGS) entry which is preliminary data.</text>
</comment>
<keyword evidence="1" id="KW-0472">Membrane</keyword>
<dbReference type="OrthoDB" id="3260856at2"/>
<keyword evidence="1" id="KW-1133">Transmembrane helix</keyword>